<sequence>MISSPKNAGDITVMSGKCVPPADGVVGNNHISGLEFALPEIRLETNACRHGSEMHRNMGGVCHKISLGIEQSARKVQSFLDIDRHRRFLQGSTHSLGNVHEPVAEDGKQHGINRLCWDILSVRKALLLGRIYGDHHVTLQDKSVCGRRNQVCSSSVSNNSRSMH</sequence>
<proteinExistence type="predicted"/>
<accession>C4Y253</accession>
<evidence type="ECO:0000313" key="1">
    <source>
        <dbReference type="EMBL" id="EEQ38162.1"/>
    </source>
</evidence>
<organism evidence="1 2">
    <name type="scientific">Clavispora lusitaniae (strain ATCC 42720)</name>
    <name type="common">Yeast</name>
    <name type="synonym">Candida lusitaniae</name>
    <dbReference type="NCBI Taxonomy" id="306902"/>
    <lineage>
        <taxon>Eukaryota</taxon>
        <taxon>Fungi</taxon>
        <taxon>Dikarya</taxon>
        <taxon>Ascomycota</taxon>
        <taxon>Saccharomycotina</taxon>
        <taxon>Pichiomycetes</taxon>
        <taxon>Metschnikowiaceae</taxon>
        <taxon>Clavispora</taxon>
    </lineage>
</organism>
<protein>
    <submittedName>
        <fullName evidence="1">Uncharacterized protein</fullName>
    </submittedName>
</protein>
<dbReference type="AntiFam" id="ANF00115">
    <property type="entry name" value="Shadow ORF (opposite Oplah)"/>
</dbReference>
<dbReference type="HOGENOM" id="CLU_1618829_0_0_1"/>
<dbReference type="AlphaFoldDB" id="C4Y253"/>
<dbReference type="Proteomes" id="UP000007703">
    <property type="component" value="Unassembled WGS sequence"/>
</dbReference>
<dbReference type="InParanoid" id="C4Y253"/>
<evidence type="ECO:0000313" key="2">
    <source>
        <dbReference type="Proteomes" id="UP000007703"/>
    </source>
</evidence>
<name>C4Y253_CLAL4</name>
<gene>
    <name evidence="1" type="ORF">CLUG_02285</name>
</gene>
<dbReference type="KEGG" id="clu:CLUG_02285"/>
<dbReference type="EMBL" id="CH408077">
    <property type="protein sequence ID" value="EEQ38162.1"/>
    <property type="molecule type" value="Genomic_DNA"/>
</dbReference>
<dbReference type="VEuPathDB" id="FungiDB:CLUG_02285"/>
<reference evidence="1 2" key="1">
    <citation type="journal article" date="2009" name="Nature">
        <title>Evolution of pathogenicity and sexual reproduction in eight Candida genomes.</title>
        <authorList>
            <person name="Butler G."/>
            <person name="Rasmussen M.D."/>
            <person name="Lin M.F."/>
            <person name="Santos M.A."/>
            <person name="Sakthikumar S."/>
            <person name="Munro C.A."/>
            <person name="Rheinbay E."/>
            <person name="Grabherr M."/>
            <person name="Forche A."/>
            <person name="Reedy J.L."/>
            <person name="Agrafioti I."/>
            <person name="Arnaud M.B."/>
            <person name="Bates S."/>
            <person name="Brown A.J."/>
            <person name="Brunke S."/>
            <person name="Costanzo M.C."/>
            <person name="Fitzpatrick D.A."/>
            <person name="de Groot P.W."/>
            <person name="Harris D."/>
            <person name="Hoyer L.L."/>
            <person name="Hube B."/>
            <person name="Klis F.M."/>
            <person name="Kodira C."/>
            <person name="Lennard N."/>
            <person name="Logue M.E."/>
            <person name="Martin R."/>
            <person name="Neiman A.M."/>
            <person name="Nikolaou E."/>
            <person name="Quail M.A."/>
            <person name="Quinn J."/>
            <person name="Santos M.C."/>
            <person name="Schmitzberger F.F."/>
            <person name="Sherlock G."/>
            <person name="Shah P."/>
            <person name="Silverstein K.A."/>
            <person name="Skrzypek M.S."/>
            <person name="Soll D."/>
            <person name="Staggs R."/>
            <person name="Stansfield I."/>
            <person name="Stumpf M.P."/>
            <person name="Sudbery P.E."/>
            <person name="Srikantha T."/>
            <person name="Zeng Q."/>
            <person name="Berman J."/>
            <person name="Berriman M."/>
            <person name="Heitman J."/>
            <person name="Gow N.A."/>
            <person name="Lorenz M.C."/>
            <person name="Birren B.W."/>
            <person name="Kellis M."/>
            <person name="Cuomo C.A."/>
        </authorList>
    </citation>
    <scope>NUCLEOTIDE SEQUENCE [LARGE SCALE GENOMIC DNA]</scope>
    <source>
        <strain evidence="1 2">ATCC 42720</strain>
    </source>
</reference>